<dbReference type="AlphaFoldDB" id="A0A498C754"/>
<organism evidence="3 4">
    <name type="scientific">Alkalispirillum mobile</name>
    <dbReference type="NCBI Taxonomy" id="85925"/>
    <lineage>
        <taxon>Bacteria</taxon>
        <taxon>Pseudomonadati</taxon>
        <taxon>Pseudomonadota</taxon>
        <taxon>Gammaproteobacteria</taxon>
        <taxon>Chromatiales</taxon>
        <taxon>Ectothiorhodospiraceae</taxon>
        <taxon>Alkalispirillum</taxon>
    </lineage>
</organism>
<reference evidence="3 4" key="1">
    <citation type="submission" date="2018-10" db="EMBL/GenBank/DDBJ databases">
        <title>Genomic Encyclopedia of Type Strains, Phase IV (KMG-IV): sequencing the most valuable type-strain genomes for metagenomic binning, comparative biology and taxonomic classification.</title>
        <authorList>
            <person name="Goeker M."/>
        </authorList>
    </citation>
    <scope>NUCLEOTIDE SEQUENCE [LARGE SCALE GENOMIC DNA]</scope>
    <source>
        <strain evidence="3 4">DSM 12769</strain>
    </source>
</reference>
<gene>
    <name evidence="3" type="ORF">DFR31_0808</name>
</gene>
<name>A0A498C754_9GAMM</name>
<dbReference type="RefSeq" id="WP_121441350.1">
    <property type="nucleotide sequence ID" value="NZ_RCDA01000001.1"/>
</dbReference>
<evidence type="ECO:0000256" key="1">
    <source>
        <dbReference type="SAM" id="MobiDB-lite"/>
    </source>
</evidence>
<dbReference type="EMBL" id="RCDA01000001">
    <property type="protein sequence ID" value="RLK50899.1"/>
    <property type="molecule type" value="Genomic_DNA"/>
</dbReference>
<accession>A0A498C754</accession>
<feature type="compositionally biased region" description="Basic and acidic residues" evidence="1">
    <location>
        <begin position="113"/>
        <end position="129"/>
    </location>
</feature>
<evidence type="ECO:0000313" key="3">
    <source>
        <dbReference type="EMBL" id="RLK50899.1"/>
    </source>
</evidence>
<keyword evidence="2" id="KW-0472">Membrane</keyword>
<proteinExistence type="predicted"/>
<dbReference type="OrthoDB" id="5796610at2"/>
<keyword evidence="2" id="KW-1133">Transmembrane helix</keyword>
<keyword evidence="4" id="KW-1185">Reference proteome</keyword>
<dbReference type="Proteomes" id="UP000275461">
    <property type="component" value="Unassembled WGS sequence"/>
</dbReference>
<sequence>MPHRDHESLPFGQWLLAFWFAHWHLARMPRATEEDRLRRAAWCRDHCGKFAARWFILALVLIAVQTSPLGTLFIVGTVPLLLPLFPLAFAIAIAHVASQIVSQKKAGPPRIDPPQEWRKEDDDEDDRRF</sequence>
<feature type="transmembrane region" description="Helical" evidence="2">
    <location>
        <begin position="80"/>
        <end position="101"/>
    </location>
</feature>
<feature type="transmembrane region" description="Helical" evidence="2">
    <location>
        <begin position="50"/>
        <end position="74"/>
    </location>
</feature>
<evidence type="ECO:0000256" key="2">
    <source>
        <dbReference type="SAM" id="Phobius"/>
    </source>
</evidence>
<keyword evidence="2" id="KW-0812">Transmembrane</keyword>
<comment type="caution">
    <text evidence="3">The sequence shown here is derived from an EMBL/GenBank/DDBJ whole genome shotgun (WGS) entry which is preliminary data.</text>
</comment>
<feature type="region of interest" description="Disordered" evidence="1">
    <location>
        <begin position="101"/>
        <end position="129"/>
    </location>
</feature>
<feature type="transmembrane region" description="Helical" evidence="2">
    <location>
        <begin position="12"/>
        <end position="29"/>
    </location>
</feature>
<protein>
    <submittedName>
        <fullName evidence="3">Uncharacterized protein</fullName>
    </submittedName>
</protein>
<evidence type="ECO:0000313" key="4">
    <source>
        <dbReference type="Proteomes" id="UP000275461"/>
    </source>
</evidence>